<accession>A0A160M897</accession>
<dbReference type="eggNOG" id="COG2720">
    <property type="taxonomic scope" value="Bacteria"/>
</dbReference>
<sequence>MKFSWVLGIMLLTQTQTASLPDDLSIENDGKSIARVNRTEYEMPFPGLPLVDGERFTQLLEKLNRQTYIPPRNAYIGESGRIVAEKPGKILHRKAFTDIFYTYFYNNGPARIEIPTLPVYPRVDRDLISHIRVKMIGQYVTYFNPNNTSRSHNIQLAAEALDNYVVFPNEVFSFNRAVGKRTAGKGYQRAPVIVRGELSEDIGGGICQVSSTLFNAVDRAGVKVIERYSHSKKVPYVPPGRDATVSWYGPDFTFKNRYSSPLLIRAQAMHGQVVIRVYSSDEIDYEPRRVPEASTMLPEEISIEKEAVLEN</sequence>
<organism evidence="1 2">
    <name type="scientific">Cytobacillus oceanisediminis 2691</name>
    <dbReference type="NCBI Taxonomy" id="1196031"/>
    <lineage>
        <taxon>Bacteria</taxon>
        <taxon>Bacillati</taxon>
        <taxon>Bacillota</taxon>
        <taxon>Bacilli</taxon>
        <taxon>Bacillales</taxon>
        <taxon>Bacillaceae</taxon>
        <taxon>Cytobacillus</taxon>
    </lineage>
</organism>
<dbReference type="PANTHER" id="PTHR35788:SF1">
    <property type="entry name" value="EXPORTED PROTEIN"/>
    <property type="match status" value="1"/>
</dbReference>
<dbReference type="InterPro" id="IPR007391">
    <property type="entry name" value="Vancomycin_resist_VanW"/>
</dbReference>
<name>A0A160M897_9BACI</name>
<dbReference type="InterPro" id="IPR052913">
    <property type="entry name" value="Glycopeptide_resist_protein"/>
</dbReference>
<evidence type="ECO:0000313" key="1">
    <source>
        <dbReference type="EMBL" id="AND38554.1"/>
    </source>
</evidence>
<dbReference type="AlphaFoldDB" id="A0A160M897"/>
<dbReference type="PANTHER" id="PTHR35788">
    <property type="entry name" value="EXPORTED PROTEIN-RELATED"/>
    <property type="match status" value="1"/>
</dbReference>
<dbReference type="RefSeq" id="WP_019382582.1">
    <property type="nucleotide sequence ID" value="NZ_CP015506.1"/>
</dbReference>
<gene>
    <name evidence="1" type="ORF">A361_05260</name>
</gene>
<dbReference type="EMBL" id="CP015506">
    <property type="protein sequence ID" value="AND38554.1"/>
    <property type="molecule type" value="Genomic_DNA"/>
</dbReference>
<dbReference type="Pfam" id="PF04294">
    <property type="entry name" value="VanW"/>
    <property type="match status" value="1"/>
</dbReference>
<evidence type="ECO:0000313" key="2">
    <source>
        <dbReference type="Proteomes" id="UP000077856"/>
    </source>
</evidence>
<dbReference type="KEGG" id="bon:A361_05260"/>
<evidence type="ECO:0008006" key="3">
    <source>
        <dbReference type="Google" id="ProtNLM"/>
    </source>
</evidence>
<reference evidence="1 2" key="1">
    <citation type="submission" date="2016-04" db="EMBL/GenBank/DDBJ databases">
        <title>Complete genome sequence of Bacillus oceanisediminis strain 2691.</title>
        <authorList>
            <person name="Jeong H."/>
            <person name="Kim H.J."/>
            <person name="Lee D.-W."/>
        </authorList>
    </citation>
    <scope>NUCLEOTIDE SEQUENCE [LARGE SCALE GENOMIC DNA]</scope>
    <source>
        <strain evidence="1 2">2691</strain>
    </source>
</reference>
<protein>
    <recommendedName>
        <fullName evidence="3">Peptidoglycan binding domain-containing protein</fullName>
    </recommendedName>
</protein>
<dbReference type="Proteomes" id="UP000077856">
    <property type="component" value="Chromosome"/>
</dbReference>
<proteinExistence type="predicted"/>